<keyword evidence="3" id="KW-1185">Reference proteome</keyword>
<dbReference type="AlphaFoldDB" id="A0A9Q3GXX8"/>
<accession>A0A9Q3GXX8</accession>
<evidence type="ECO:0000313" key="3">
    <source>
        <dbReference type="Proteomes" id="UP000765509"/>
    </source>
</evidence>
<gene>
    <name evidence="2" type="ORF">O181_023327</name>
</gene>
<proteinExistence type="predicted"/>
<name>A0A9Q3GXX8_9BASI</name>
<reference evidence="2" key="1">
    <citation type="submission" date="2021-03" db="EMBL/GenBank/DDBJ databases">
        <title>Draft genome sequence of rust myrtle Austropuccinia psidii MF-1, a brazilian biotype.</title>
        <authorList>
            <person name="Quecine M.C."/>
            <person name="Pachon D.M.R."/>
            <person name="Bonatelli M.L."/>
            <person name="Correr F.H."/>
            <person name="Franceschini L.M."/>
            <person name="Leite T.F."/>
            <person name="Margarido G.R.A."/>
            <person name="Almeida C.A."/>
            <person name="Ferrarezi J.A."/>
            <person name="Labate C.A."/>
        </authorList>
    </citation>
    <scope>NUCLEOTIDE SEQUENCE</scope>
    <source>
        <strain evidence="2">MF-1</strain>
    </source>
</reference>
<dbReference type="Proteomes" id="UP000765509">
    <property type="component" value="Unassembled WGS sequence"/>
</dbReference>
<sequence>MEGKIRCSPPISSLASPLSASNGRRGPALESWRSGFRSLILLVTYKLESHLDIAETRYRRPQVHYLIFPLQSAIRVPGRRHNVLC</sequence>
<evidence type="ECO:0000256" key="1">
    <source>
        <dbReference type="SAM" id="MobiDB-lite"/>
    </source>
</evidence>
<organism evidence="2 3">
    <name type="scientific">Austropuccinia psidii MF-1</name>
    <dbReference type="NCBI Taxonomy" id="1389203"/>
    <lineage>
        <taxon>Eukaryota</taxon>
        <taxon>Fungi</taxon>
        <taxon>Dikarya</taxon>
        <taxon>Basidiomycota</taxon>
        <taxon>Pucciniomycotina</taxon>
        <taxon>Pucciniomycetes</taxon>
        <taxon>Pucciniales</taxon>
        <taxon>Sphaerophragmiaceae</taxon>
        <taxon>Austropuccinia</taxon>
    </lineage>
</organism>
<evidence type="ECO:0000313" key="2">
    <source>
        <dbReference type="EMBL" id="MBW0483612.1"/>
    </source>
</evidence>
<comment type="caution">
    <text evidence="2">The sequence shown here is derived from an EMBL/GenBank/DDBJ whole genome shotgun (WGS) entry which is preliminary data.</text>
</comment>
<dbReference type="EMBL" id="AVOT02007311">
    <property type="protein sequence ID" value="MBW0483612.1"/>
    <property type="molecule type" value="Genomic_DNA"/>
</dbReference>
<feature type="compositionally biased region" description="Low complexity" evidence="1">
    <location>
        <begin position="8"/>
        <end position="21"/>
    </location>
</feature>
<protein>
    <submittedName>
        <fullName evidence="2">Uncharacterized protein</fullName>
    </submittedName>
</protein>
<feature type="region of interest" description="Disordered" evidence="1">
    <location>
        <begin position="1"/>
        <end position="26"/>
    </location>
</feature>